<dbReference type="PROSITE" id="PS51831">
    <property type="entry name" value="HD"/>
    <property type="match status" value="1"/>
</dbReference>
<keyword evidence="2" id="KW-0808">Transferase</keyword>
<dbReference type="PANTHER" id="PTHR47545:SF1">
    <property type="entry name" value="MULTIFUNCTIONAL CCA PROTEIN"/>
    <property type="match status" value="1"/>
</dbReference>
<evidence type="ECO:0000313" key="12">
    <source>
        <dbReference type="EMBL" id="SVB61071.1"/>
    </source>
</evidence>
<evidence type="ECO:0000256" key="8">
    <source>
        <dbReference type="ARBA" id="ARBA00022840"/>
    </source>
</evidence>
<dbReference type="GO" id="GO:0046872">
    <property type="term" value="F:metal ion binding"/>
    <property type="evidence" value="ECO:0007669"/>
    <property type="project" value="UniProtKB-KW"/>
</dbReference>
<feature type="domain" description="HD" evidence="11">
    <location>
        <begin position="266"/>
        <end position="362"/>
    </location>
</feature>
<dbReference type="GO" id="GO:0003723">
    <property type="term" value="F:RNA binding"/>
    <property type="evidence" value="ECO:0007669"/>
    <property type="project" value="UniProtKB-KW"/>
</dbReference>
<dbReference type="InterPro" id="IPR050124">
    <property type="entry name" value="tRNA_CCA-adding_enzyme"/>
</dbReference>
<dbReference type="Gene3D" id="3.30.460.10">
    <property type="entry name" value="Beta Polymerase, domain 2"/>
    <property type="match status" value="1"/>
</dbReference>
<dbReference type="AlphaFoldDB" id="A0A382FGG3"/>
<keyword evidence="9" id="KW-0460">Magnesium</keyword>
<evidence type="ECO:0000256" key="1">
    <source>
        <dbReference type="ARBA" id="ARBA00001946"/>
    </source>
</evidence>
<dbReference type="InterPro" id="IPR006675">
    <property type="entry name" value="HDIG_dom"/>
</dbReference>
<dbReference type="SUPFAM" id="SSF81301">
    <property type="entry name" value="Nucleotidyltransferase"/>
    <property type="match status" value="1"/>
</dbReference>
<keyword evidence="3" id="KW-0819">tRNA processing</keyword>
<dbReference type="Gene3D" id="1.10.3090.10">
    <property type="entry name" value="cca-adding enzyme, domain 2"/>
    <property type="match status" value="1"/>
</dbReference>
<evidence type="ECO:0000256" key="3">
    <source>
        <dbReference type="ARBA" id="ARBA00022694"/>
    </source>
</evidence>
<keyword evidence="6" id="KW-0547">Nucleotide-binding</keyword>
<dbReference type="CDD" id="cd05398">
    <property type="entry name" value="NT_ClassII-CCAase"/>
    <property type="match status" value="1"/>
</dbReference>
<dbReference type="Gene3D" id="1.10.246.80">
    <property type="match status" value="1"/>
</dbReference>
<dbReference type="InterPro" id="IPR043519">
    <property type="entry name" value="NT_sf"/>
</dbReference>
<dbReference type="GO" id="GO:0016779">
    <property type="term" value="F:nucleotidyltransferase activity"/>
    <property type="evidence" value="ECO:0007669"/>
    <property type="project" value="UniProtKB-KW"/>
</dbReference>
<dbReference type="GO" id="GO:0005524">
    <property type="term" value="F:ATP binding"/>
    <property type="evidence" value="ECO:0007669"/>
    <property type="project" value="UniProtKB-KW"/>
</dbReference>
<keyword evidence="5" id="KW-0479">Metal-binding</keyword>
<name>A0A382FGG3_9ZZZZ</name>
<dbReference type="InterPro" id="IPR032828">
    <property type="entry name" value="PolyA_RNA-bd"/>
</dbReference>
<evidence type="ECO:0000256" key="2">
    <source>
        <dbReference type="ARBA" id="ARBA00022679"/>
    </source>
</evidence>
<proteinExistence type="predicted"/>
<evidence type="ECO:0000256" key="4">
    <source>
        <dbReference type="ARBA" id="ARBA00022695"/>
    </source>
</evidence>
<evidence type="ECO:0000256" key="9">
    <source>
        <dbReference type="ARBA" id="ARBA00022842"/>
    </source>
</evidence>
<gene>
    <name evidence="12" type="ORF">METZ01_LOCUS213925</name>
</gene>
<protein>
    <recommendedName>
        <fullName evidence="11">HD domain-containing protein</fullName>
    </recommendedName>
</protein>
<dbReference type="Pfam" id="PF01966">
    <property type="entry name" value="HD"/>
    <property type="match status" value="1"/>
</dbReference>
<keyword evidence="10" id="KW-0694">RNA-binding</keyword>
<feature type="non-terminal residue" evidence="12">
    <location>
        <position position="1"/>
    </location>
</feature>
<sequence>PMTNIREMLDGDKNANILSILETAGRLADKEGMEVYVVGGLVRDLIMGLPLNDIDIMTVGEGIPFAKKLSDELGVKKIIPFKKFGTAMIPNKSVQIEVATARTESYNDDSRKPSEVVYTDLKGDLLRRDFTINAMAMDILPDTFGNLTDPFGGIADINKKILRTPLDPDETFSEDPLRMMRAAYFASKLGFEIEKKCRASIKRQAHRIDIVSWERIRDEFIKILKTKKPSVGLVILQKTGLMETVFPEIHVMYGMEQTSEWHHKDIFAHTLQVVDNAAELSDKMEIRFAALVHDIAKPNTRRIDEEKGYTFHGHDAIGERMLNKVAHRLKLPNTLKEYLKKLTLLHLRPIALIKDIVTDSAVRRLMFAAGDDLDDLMILCRADITTKNPNRVKQYLKNFKKVEEKMSNVTERDAMKAFQSPVRGAEIMEICGLTEGRKVGEIKEAIEEAILDGKIDNSYDAAKDYLLEIKDGILQ</sequence>
<dbReference type="SMART" id="SM00471">
    <property type="entry name" value="HDc"/>
    <property type="match status" value="1"/>
</dbReference>
<dbReference type="GO" id="GO:0042245">
    <property type="term" value="P:RNA repair"/>
    <property type="evidence" value="ECO:0007669"/>
    <property type="project" value="UniProtKB-KW"/>
</dbReference>
<evidence type="ECO:0000256" key="6">
    <source>
        <dbReference type="ARBA" id="ARBA00022741"/>
    </source>
</evidence>
<dbReference type="CDD" id="cd00077">
    <property type="entry name" value="HDc"/>
    <property type="match status" value="1"/>
</dbReference>
<accession>A0A382FGG3</accession>
<dbReference type="Pfam" id="PF01743">
    <property type="entry name" value="PolyA_pol"/>
    <property type="match status" value="1"/>
</dbReference>
<evidence type="ECO:0000259" key="11">
    <source>
        <dbReference type="PROSITE" id="PS51831"/>
    </source>
</evidence>
<evidence type="ECO:0000256" key="7">
    <source>
        <dbReference type="ARBA" id="ARBA00022800"/>
    </source>
</evidence>
<dbReference type="EMBL" id="UINC01049370">
    <property type="protein sequence ID" value="SVB61071.1"/>
    <property type="molecule type" value="Genomic_DNA"/>
</dbReference>
<keyword evidence="7" id="KW-0692">RNA repair</keyword>
<reference evidence="12" key="1">
    <citation type="submission" date="2018-05" db="EMBL/GenBank/DDBJ databases">
        <authorList>
            <person name="Lanie J.A."/>
            <person name="Ng W.-L."/>
            <person name="Kazmierczak K.M."/>
            <person name="Andrzejewski T.M."/>
            <person name="Davidsen T.M."/>
            <person name="Wayne K.J."/>
            <person name="Tettelin H."/>
            <person name="Glass J.I."/>
            <person name="Rusch D."/>
            <person name="Podicherti R."/>
            <person name="Tsui H.-C.T."/>
            <person name="Winkler M.E."/>
        </authorList>
    </citation>
    <scope>NUCLEOTIDE SEQUENCE</scope>
</reference>
<dbReference type="InterPro" id="IPR006674">
    <property type="entry name" value="HD_domain"/>
</dbReference>
<evidence type="ECO:0000256" key="10">
    <source>
        <dbReference type="ARBA" id="ARBA00022884"/>
    </source>
</evidence>
<dbReference type="Pfam" id="PF12627">
    <property type="entry name" value="PolyA_pol_RNAbd"/>
    <property type="match status" value="1"/>
</dbReference>
<dbReference type="InterPro" id="IPR002646">
    <property type="entry name" value="PolA_pol_head_dom"/>
</dbReference>
<dbReference type="GO" id="GO:0008033">
    <property type="term" value="P:tRNA processing"/>
    <property type="evidence" value="ECO:0007669"/>
    <property type="project" value="UniProtKB-KW"/>
</dbReference>
<dbReference type="NCBIfam" id="TIGR00277">
    <property type="entry name" value="HDIG"/>
    <property type="match status" value="1"/>
</dbReference>
<dbReference type="InterPro" id="IPR003607">
    <property type="entry name" value="HD/PDEase_dom"/>
</dbReference>
<dbReference type="PANTHER" id="PTHR47545">
    <property type="entry name" value="MULTIFUNCTIONAL CCA PROTEIN"/>
    <property type="match status" value="1"/>
</dbReference>
<dbReference type="SUPFAM" id="SSF81891">
    <property type="entry name" value="Poly A polymerase C-terminal region-like"/>
    <property type="match status" value="1"/>
</dbReference>
<keyword evidence="4" id="KW-0548">Nucleotidyltransferase</keyword>
<keyword evidence="8" id="KW-0067">ATP-binding</keyword>
<comment type="cofactor">
    <cofactor evidence="1">
        <name>Mg(2+)</name>
        <dbReference type="ChEBI" id="CHEBI:18420"/>
    </cofactor>
</comment>
<evidence type="ECO:0000256" key="5">
    <source>
        <dbReference type="ARBA" id="ARBA00022723"/>
    </source>
</evidence>
<organism evidence="12">
    <name type="scientific">marine metagenome</name>
    <dbReference type="NCBI Taxonomy" id="408172"/>
    <lineage>
        <taxon>unclassified sequences</taxon>
        <taxon>metagenomes</taxon>
        <taxon>ecological metagenomes</taxon>
    </lineage>
</organism>